<dbReference type="InterPro" id="IPR051324">
    <property type="entry name" value="Stress/Tellurium_Resist"/>
</dbReference>
<dbReference type="Gene3D" id="2.60.60.30">
    <property type="entry name" value="sav2460 like domains"/>
    <property type="match status" value="1"/>
</dbReference>
<comment type="caution">
    <text evidence="3">The sequence shown here is derived from an EMBL/GenBank/DDBJ whole genome shotgun (WGS) entry which is preliminary data.</text>
</comment>
<proteinExistence type="inferred from homology"/>
<dbReference type="AlphaFoldDB" id="A0ABD5E3U4"/>
<dbReference type="CDD" id="cd06974">
    <property type="entry name" value="TerD_like"/>
    <property type="match status" value="1"/>
</dbReference>
<evidence type="ECO:0000313" key="4">
    <source>
        <dbReference type="Proteomes" id="UP001183607"/>
    </source>
</evidence>
<name>A0ABD5E3U4_9ACTN</name>
<sequence>MESLSKGLTKVEVALKWDPSPHGAPAMDLDLVAAVFTLKDPHGAPAYVVHFDHRAPDGTINLNRDSRTGQGLGFDEIMVLELNRLSEAYGRVAIGVVIQQNGGHRTFADVHQPGIRLREGYDELGPVDFTSLAGATGAVVAEFQRGEEDAWGYRPTVRGYDTELPDFLQLLRGKPEAG</sequence>
<evidence type="ECO:0000256" key="1">
    <source>
        <dbReference type="ARBA" id="ARBA00008775"/>
    </source>
</evidence>
<dbReference type="InterPro" id="IPR003325">
    <property type="entry name" value="TerD"/>
</dbReference>
<evidence type="ECO:0000313" key="3">
    <source>
        <dbReference type="EMBL" id="MDT0416095.1"/>
    </source>
</evidence>
<accession>A0ABD5E3U4</accession>
<feature type="domain" description="TerD" evidence="2">
    <location>
        <begin position="5"/>
        <end position="167"/>
    </location>
</feature>
<dbReference type="EMBL" id="JAVRER010000013">
    <property type="protein sequence ID" value="MDT0416095.1"/>
    <property type="molecule type" value="Genomic_DNA"/>
</dbReference>
<comment type="similarity">
    <text evidence="1">Belongs to the CAPAB/TerDEXZ family.</text>
</comment>
<gene>
    <name evidence="3" type="ORF">RM574_11400</name>
</gene>
<protein>
    <submittedName>
        <fullName evidence="3">TerD family protein</fullName>
    </submittedName>
</protein>
<dbReference type="Pfam" id="PF02342">
    <property type="entry name" value="TerD"/>
    <property type="match status" value="1"/>
</dbReference>
<organism evidence="3 4">
    <name type="scientific">Streptomyces evansiae</name>
    <dbReference type="NCBI Taxonomy" id="3075535"/>
    <lineage>
        <taxon>Bacteria</taxon>
        <taxon>Bacillati</taxon>
        <taxon>Actinomycetota</taxon>
        <taxon>Actinomycetes</taxon>
        <taxon>Kitasatosporales</taxon>
        <taxon>Streptomycetaceae</taxon>
        <taxon>Streptomyces</taxon>
    </lineage>
</organism>
<dbReference type="PANTHER" id="PTHR32097">
    <property type="entry name" value="CAMP-BINDING PROTEIN 1-RELATED"/>
    <property type="match status" value="1"/>
</dbReference>
<evidence type="ECO:0000259" key="2">
    <source>
        <dbReference type="Pfam" id="PF02342"/>
    </source>
</evidence>
<dbReference type="Proteomes" id="UP001183607">
    <property type="component" value="Unassembled WGS sequence"/>
</dbReference>
<dbReference type="PANTHER" id="PTHR32097:SF4">
    <property type="entry name" value="GENERAL STRESS PROTEIN 16U"/>
    <property type="match status" value="1"/>
</dbReference>
<reference evidence="4" key="1">
    <citation type="submission" date="2023-07" db="EMBL/GenBank/DDBJ databases">
        <title>30 novel species of actinomycetes from the DSMZ collection.</title>
        <authorList>
            <person name="Nouioui I."/>
        </authorList>
    </citation>
    <scope>NUCLEOTIDE SEQUENCE [LARGE SCALE GENOMIC DNA]</scope>
    <source>
        <strain evidence="4">DSM 41982</strain>
    </source>
</reference>
<dbReference type="RefSeq" id="WP_093854660.1">
    <property type="nucleotide sequence ID" value="NZ_JAVRER010000013.1"/>
</dbReference>